<evidence type="ECO:0000313" key="2">
    <source>
        <dbReference type="EMBL" id="EFN66071.1"/>
    </source>
</evidence>
<sequence>VVGLWEAGMSVNDIAHRIECNERTVRKLINRWQEEGRDLIESRKNNRGQRSTSVEENISLVRQVDE</sequence>
<accession>E2AKG8</accession>
<name>E2AKG8_CAMFO</name>
<dbReference type="Gene3D" id="1.10.10.10">
    <property type="entry name" value="Winged helix-like DNA-binding domain superfamily/Winged helix DNA-binding domain"/>
    <property type="match status" value="1"/>
</dbReference>
<evidence type="ECO:0000313" key="3">
    <source>
        <dbReference type="Proteomes" id="UP000000311"/>
    </source>
</evidence>
<dbReference type="GO" id="GO:0005634">
    <property type="term" value="C:nucleus"/>
    <property type="evidence" value="ECO:0007669"/>
    <property type="project" value="UniProtKB-SubCell"/>
</dbReference>
<reference evidence="2 3" key="1">
    <citation type="journal article" date="2010" name="Science">
        <title>Genomic comparison of the ants Camponotus floridanus and Harpegnathos saltator.</title>
        <authorList>
            <person name="Bonasio R."/>
            <person name="Zhang G."/>
            <person name="Ye C."/>
            <person name="Mutti N.S."/>
            <person name="Fang X."/>
            <person name="Qin N."/>
            <person name="Donahue G."/>
            <person name="Yang P."/>
            <person name="Li Q."/>
            <person name="Li C."/>
            <person name="Zhang P."/>
            <person name="Huang Z."/>
            <person name="Berger S.L."/>
            <person name="Reinberg D."/>
            <person name="Wang J."/>
            <person name="Liebig J."/>
        </authorList>
    </citation>
    <scope>NUCLEOTIDE SEQUENCE [LARGE SCALE GENOMIC DNA]</scope>
    <source>
        <strain evidence="3">C129</strain>
    </source>
</reference>
<feature type="non-terminal residue" evidence="2">
    <location>
        <position position="66"/>
    </location>
</feature>
<dbReference type="SUPFAM" id="SSF46689">
    <property type="entry name" value="Homeodomain-like"/>
    <property type="match status" value="1"/>
</dbReference>
<proteinExistence type="predicted"/>
<evidence type="ECO:0000256" key="1">
    <source>
        <dbReference type="ARBA" id="ARBA00004123"/>
    </source>
</evidence>
<dbReference type="AlphaFoldDB" id="E2AKG8"/>
<dbReference type="OMA" id="VNDIAHR"/>
<organism evidence="3">
    <name type="scientific">Camponotus floridanus</name>
    <name type="common">Florida carpenter ant</name>
    <dbReference type="NCBI Taxonomy" id="104421"/>
    <lineage>
        <taxon>Eukaryota</taxon>
        <taxon>Metazoa</taxon>
        <taxon>Ecdysozoa</taxon>
        <taxon>Arthropoda</taxon>
        <taxon>Hexapoda</taxon>
        <taxon>Insecta</taxon>
        <taxon>Pterygota</taxon>
        <taxon>Neoptera</taxon>
        <taxon>Endopterygota</taxon>
        <taxon>Hymenoptera</taxon>
        <taxon>Apocrita</taxon>
        <taxon>Aculeata</taxon>
        <taxon>Formicoidea</taxon>
        <taxon>Formicidae</taxon>
        <taxon>Formicinae</taxon>
        <taxon>Camponotus</taxon>
    </lineage>
</organism>
<protein>
    <submittedName>
        <fullName evidence="2">Uncharacterized protein</fullName>
    </submittedName>
</protein>
<dbReference type="EMBL" id="GL440268">
    <property type="protein sequence ID" value="EFN66071.1"/>
    <property type="molecule type" value="Genomic_DNA"/>
</dbReference>
<comment type="subcellular location">
    <subcellularLocation>
        <location evidence="1">Nucleus</location>
    </subcellularLocation>
</comment>
<dbReference type="InterPro" id="IPR009057">
    <property type="entry name" value="Homeodomain-like_sf"/>
</dbReference>
<gene>
    <name evidence="2" type="ORF">EAG_03721</name>
</gene>
<dbReference type="Proteomes" id="UP000000311">
    <property type="component" value="Unassembled WGS sequence"/>
</dbReference>
<dbReference type="Pfam" id="PF13551">
    <property type="entry name" value="HTH_29"/>
    <property type="match status" value="1"/>
</dbReference>
<feature type="non-terminal residue" evidence="2">
    <location>
        <position position="1"/>
    </location>
</feature>
<dbReference type="InterPro" id="IPR036388">
    <property type="entry name" value="WH-like_DNA-bd_sf"/>
</dbReference>
<keyword evidence="3" id="KW-1185">Reference proteome</keyword>
<dbReference type="InParanoid" id="E2AKG8"/>